<feature type="domain" description="Cytochrome c" evidence="6">
    <location>
        <begin position="337"/>
        <end position="425"/>
    </location>
</feature>
<keyword evidence="3 4" id="KW-0408">Iron</keyword>
<dbReference type="RefSeq" id="WP_053200569.1">
    <property type="nucleotide sequence ID" value="NZ_CP011409.1"/>
</dbReference>
<evidence type="ECO:0000256" key="3">
    <source>
        <dbReference type="ARBA" id="ARBA00023004"/>
    </source>
</evidence>
<keyword evidence="8" id="KW-1185">Reference proteome</keyword>
<proteinExistence type="predicted"/>
<evidence type="ECO:0000313" key="7">
    <source>
        <dbReference type="EMBL" id="AKZ64753.1"/>
    </source>
</evidence>
<keyword evidence="5" id="KW-1133">Transmembrane helix</keyword>
<feature type="transmembrane region" description="Helical" evidence="5">
    <location>
        <begin position="158"/>
        <end position="177"/>
    </location>
</feature>
<keyword evidence="1 4" id="KW-0349">Heme</keyword>
<feature type="transmembrane region" description="Helical" evidence="5">
    <location>
        <begin position="183"/>
        <end position="203"/>
    </location>
</feature>
<dbReference type="InterPro" id="IPR009056">
    <property type="entry name" value="Cyt_c-like_dom"/>
</dbReference>
<reference evidence="8" key="1">
    <citation type="journal article" date="2015" name="Genome Announc.">
        <title>Complete Genome Sequence of Herbaspirillum hiltneri N3 (DSM 17495), Isolated from Surface-Sterilized Wheat Roots.</title>
        <authorList>
            <person name="Guizelini D."/>
            <person name="Saizaki P.M."/>
            <person name="Coimbra N.A."/>
            <person name="Weiss V.A."/>
            <person name="Faoro H."/>
            <person name="Sfeir M.Z."/>
            <person name="Baura V.A."/>
            <person name="Monteiro R.A."/>
            <person name="Chubatsu L.S."/>
            <person name="Souza E.M."/>
            <person name="Cruz L.M."/>
            <person name="Pedrosa F.O."/>
            <person name="Raittz R.T."/>
            <person name="Marchaukoski J.N."/>
            <person name="Steffens M.B."/>
        </authorList>
    </citation>
    <scope>NUCLEOTIDE SEQUENCE [LARGE SCALE GENOMIC DNA]</scope>
    <source>
        <strain evidence="8">N3</strain>
    </source>
</reference>
<feature type="transmembrane region" description="Helical" evidence="5">
    <location>
        <begin position="129"/>
        <end position="146"/>
    </location>
</feature>
<accession>A0ABN4I164</accession>
<gene>
    <name evidence="7" type="ORF">F506_20750</name>
</gene>
<feature type="transmembrane region" description="Helical" evidence="5">
    <location>
        <begin position="90"/>
        <end position="109"/>
    </location>
</feature>
<keyword evidence="5" id="KW-0812">Transmembrane</keyword>
<dbReference type="Gene3D" id="1.10.760.10">
    <property type="entry name" value="Cytochrome c-like domain"/>
    <property type="match status" value="1"/>
</dbReference>
<feature type="transmembrane region" description="Helical" evidence="5">
    <location>
        <begin position="234"/>
        <end position="251"/>
    </location>
</feature>
<evidence type="ECO:0000256" key="2">
    <source>
        <dbReference type="ARBA" id="ARBA00022723"/>
    </source>
</evidence>
<evidence type="ECO:0000256" key="1">
    <source>
        <dbReference type="ARBA" id="ARBA00022617"/>
    </source>
</evidence>
<evidence type="ECO:0000259" key="6">
    <source>
        <dbReference type="PROSITE" id="PS51007"/>
    </source>
</evidence>
<name>A0ABN4I164_9BURK</name>
<sequence length="426" mass="45992">MEALFVSYGVEWLNLLVRWLHLITGIAWIGASFYFVWLDNSIRPPKPGSDLANKGVSGELWAVHGGGFYNPQKYLVAPAELPAELHWFKWEAYATWLSGFAMLFIVYYFNASAMMVDKSVADLSGLQSVGVGLGTLVLGWIVYDLLCKSPLGKREGLLGGVMFVFIVAVAYVLTHLLSGRAAYIHVGAMIGTIMVGNVLMVIIPGQRKLVEAMKEGKSPDPIYGKKGKQRSVHNNYFTLPILFIMISNHYAMTYTHAYSWLVLAAIMAAGVLIRHFFNLRHAGKVSIGFPIAGCVLLLAVAIAIAPKPLPKVAAVPAVSPAAVAGASTDSTATVPVAAAASGVDFARVQEVITQRCASCHSAQPTQAGFATAPAGMMLQTPELIRQHAAKVYQRAVQTKDMPLANMTHMTDEERALIGAWFEAGAK</sequence>
<dbReference type="InterPro" id="IPR036909">
    <property type="entry name" value="Cyt_c-like_dom_sf"/>
</dbReference>
<feature type="transmembrane region" description="Helical" evidence="5">
    <location>
        <begin position="285"/>
        <end position="305"/>
    </location>
</feature>
<feature type="transmembrane region" description="Helical" evidence="5">
    <location>
        <begin position="20"/>
        <end position="38"/>
    </location>
</feature>
<evidence type="ECO:0000256" key="4">
    <source>
        <dbReference type="PROSITE-ProRule" id="PRU00433"/>
    </source>
</evidence>
<keyword evidence="5" id="KW-0472">Membrane</keyword>
<organism evidence="7 8">
    <name type="scientific">Herbaspirillum hiltneri N3</name>
    <dbReference type="NCBI Taxonomy" id="1262470"/>
    <lineage>
        <taxon>Bacteria</taxon>
        <taxon>Pseudomonadati</taxon>
        <taxon>Pseudomonadota</taxon>
        <taxon>Betaproteobacteria</taxon>
        <taxon>Burkholderiales</taxon>
        <taxon>Oxalobacteraceae</taxon>
        <taxon>Herbaspirillum</taxon>
    </lineage>
</organism>
<dbReference type="Proteomes" id="UP000063429">
    <property type="component" value="Chromosome"/>
</dbReference>
<keyword evidence="2 4" id="KW-0479">Metal-binding</keyword>
<evidence type="ECO:0000256" key="5">
    <source>
        <dbReference type="SAM" id="Phobius"/>
    </source>
</evidence>
<dbReference type="InterPro" id="IPR010389">
    <property type="entry name" value="Urate_ox_N"/>
</dbReference>
<dbReference type="EMBL" id="CP011409">
    <property type="protein sequence ID" value="AKZ64753.1"/>
    <property type="molecule type" value="Genomic_DNA"/>
</dbReference>
<dbReference type="PROSITE" id="PS51007">
    <property type="entry name" value="CYTC"/>
    <property type="match status" value="1"/>
</dbReference>
<dbReference type="SUPFAM" id="SSF46626">
    <property type="entry name" value="Cytochrome c"/>
    <property type="match status" value="1"/>
</dbReference>
<feature type="transmembrane region" description="Helical" evidence="5">
    <location>
        <begin position="257"/>
        <end position="273"/>
    </location>
</feature>
<evidence type="ECO:0000313" key="8">
    <source>
        <dbReference type="Proteomes" id="UP000063429"/>
    </source>
</evidence>
<protein>
    <submittedName>
        <fullName evidence="7">Membrane protein</fullName>
    </submittedName>
</protein>
<dbReference type="Pfam" id="PF06181">
    <property type="entry name" value="Urate_ox_N"/>
    <property type="match status" value="1"/>
</dbReference>